<sequence length="262" mass="29280">MTIQALKTATATAQAVLQPIGVAAILLTTLGLITLTGLAFGGVVPWPEFSVTYAGAEYQAGMIAQIALTGLMVVLCTYLPGTMRVQRLETTHRRFHMNMEDVTRAYHAAHAADSAGKFQTRHEFDAVRERIAYLRDHPDLEGLEPQILEIAAQMSQVSQDLADTYSDEKMERARGFLRQRQEEVARFEQRLEQARAAVLEISHWARQVEMEESVARSQLDRLQDELRDVMPELLPAAARTNPAQDRIIDLSTRAVANRIPGE</sequence>
<proteinExistence type="predicted"/>
<dbReference type="EMBL" id="AQQX01000004">
    <property type="protein sequence ID" value="KGM48490.1"/>
    <property type="molecule type" value="Genomic_DNA"/>
</dbReference>
<dbReference type="AlphaFoldDB" id="A0A0A0EDV5"/>
<keyword evidence="2" id="KW-0812">Transmembrane</keyword>
<name>A0A0A0EDV5_9RHOB</name>
<feature type="coiled-coil region" evidence="1">
    <location>
        <begin position="177"/>
        <end position="225"/>
    </location>
</feature>
<evidence type="ECO:0000313" key="4">
    <source>
        <dbReference type="Proteomes" id="UP000030004"/>
    </source>
</evidence>
<keyword evidence="2" id="KW-0472">Membrane</keyword>
<protein>
    <recommendedName>
        <fullName evidence="5">DNA repair protein</fullName>
    </recommendedName>
</protein>
<keyword evidence="1" id="KW-0175">Coiled coil</keyword>
<dbReference type="eggNOG" id="ENOG502ZAIY">
    <property type="taxonomic scope" value="Bacteria"/>
</dbReference>
<reference evidence="3 4" key="1">
    <citation type="journal article" date="2015" name="Antonie Van Leeuwenhoek">
        <title>Pseudooceanicola atlanticus gen. nov. sp. nov., isolated from surface seawater of the Atlantic Ocean and reclassification of Oceanicola batsensis, Oceanicola marinus, Oceanicola nitratireducens, Oceanicola nanhaiensis, Oceanicola antarcticus and Oceanicola flagellatus, as Pseudooceanicola batsensis comb. nov., Pseudooceanicola marinus comb. nov., Pseudooceanicola nitratireducens comb. nov., Pseudooceanicola nanhaiensis comb. nov., Pseudooceanicola antarcticus comb. nov., and Pseudooceanicola flagellatus comb. nov.</title>
        <authorList>
            <person name="Lai Q."/>
            <person name="Li G."/>
            <person name="Liu X."/>
            <person name="Du Y."/>
            <person name="Sun F."/>
            <person name="Shao Z."/>
        </authorList>
    </citation>
    <scope>NUCLEOTIDE SEQUENCE [LARGE SCALE GENOMIC DNA]</scope>
    <source>
        <strain evidence="3 4">22II-s11g</strain>
    </source>
</reference>
<keyword evidence="2" id="KW-1133">Transmembrane helix</keyword>
<feature type="transmembrane region" description="Helical" evidence="2">
    <location>
        <begin position="20"/>
        <end position="46"/>
    </location>
</feature>
<evidence type="ECO:0000256" key="1">
    <source>
        <dbReference type="SAM" id="Coils"/>
    </source>
</evidence>
<feature type="transmembrane region" description="Helical" evidence="2">
    <location>
        <begin position="58"/>
        <end position="79"/>
    </location>
</feature>
<dbReference type="OrthoDB" id="7863443at2"/>
<gene>
    <name evidence="3" type="ORF">ATO9_12725</name>
</gene>
<evidence type="ECO:0008006" key="5">
    <source>
        <dbReference type="Google" id="ProtNLM"/>
    </source>
</evidence>
<dbReference type="Proteomes" id="UP000030004">
    <property type="component" value="Unassembled WGS sequence"/>
</dbReference>
<accession>A0A0A0EDV5</accession>
<comment type="caution">
    <text evidence="3">The sequence shown here is derived from an EMBL/GenBank/DDBJ whole genome shotgun (WGS) entry which is preliminary data.</text>
</comment>
<evidence type="ECO:0000256" key="2">
    <source>
        <dbReference type="SAM" id="Phobius"/>
    </source>
</evidence>
<evidence type="ECO:0000313" key="3">
    <source>
        <dbReference type="EMBL" id="KGM48490.1"/>
    </source>
</evidence>
<keyword evidence="4" id="KW-1185">Reference proteome</keyword>
<dbReference type="RefSeq" id="WP_043749345.1">
    <property type="nucleotide sequence ID" value="NZ_AQQX01000004.1"/>
</dbReference>
<organism evidence="3 4">
    <name type="scientific">Pseudooceanicola atlanticus</name>
    <dbReference type="NCBI Taxonomy" id="1461694"/>
    <lineage>
        <taxon>Bacteria</taxon>
        <taxon>Pseudomonadati</taxon>
        <taxon>Pseudomonadota</taxon>
        <taxon>Alphaproteobacteria</taxon>
        <taxon>Rhodobacterales</taxon>
        <taxon>Paracoccaceae</taxon>
        <taxon>Pseudooceanicola</taxon>
    </lineage>
</organism>
<dbReference type="STRING" id="1461694.ATO9_12725"/>